<evidence type="ECO:0000313" key="2">
    <source>
        <dbReference type="EMBL" id="ALO64713.1"/>
    </source>
</evidence>
<proteinExistence type="predicted"/>
<keyword evidence="2" id="KW-0496">Mitochondrion</keyword>
<protein>
    <submittedName>
        <fullName evidence="2">ATP synthase F0 subunit 8</fullName>
    </submittedName>
</protein>
<gene>
    <name evidence="2" type="primary">ATP8</name>
</gene>
<geneLocation type="mitochondrion" evidence="2"/>
<keyword evidence="1" id="KW-1133">Transmembrane helix</keyword>
<evidence type="ECO:0000256" key="1">
    <source>
        <dbReference type="SAM" id="Phobius"/>
    </source>
</evidence>
<accession>A0A0S2LTE6</accession>
<dbReference type="EMBL" id="KT164660">
    <property type="protein sequence ID" value="ALO64713.1"/>
    <property type="molecule type" value="Genomic_DNA"/>
</dbReference>
<name>A0A0S2LTE6_9HYME</name>
<organism evidence="2">
    <name type="scientific">Nomada goodeniana</name>
    <dbReference type="NCBI Taxonomy" id="544954"/>
    <lineage>
        <taxon>Eukaryota</taxon>
        <taxon>Metazoa</taxon>
        <taxon>Ecdysozoa</taxon>
        <taxon>Arthropoda</taxon>
        <taxon>Hexapoda</taxon>
        <taxon>Insecta</taxon>
        <taxon>Pterygota</taxon>
        <taxon>Neoptera</taxon>
        <taxon>Endopterygota</taxon>
        <taxon>Hymenoptera</taxon>
        <taxon>Apocrita</taxon>
        <taxon>Aculeata</taxon>
        <taxon>Apoidea</taxon>
        <taxon>Anthophila</taxon>
        <taxon>Apidae</taxon>
        <taxon>Nomadini</taxon>
        <taxon>Nomada</taxon>
    </lineage>
</organism>
<feature type="transmembrane region" description="Helical" evidence="1">
    <location>
        <begin position="6"/>
        <end position="27"/>
    </location>
</feature>
<reference evidence="2" key="1">
    <citation type="submission" date="2015-06" db="EMBL/GenBank/DDBJ databases">
        <title>High-throughput detection of wild bee species with mitogenome skimming and resequencing (mt-S/R).</title>
        <authorList>
            <person name="Tang M."/>
            <person name="Hardman C."/>
            <person name="Ji Y."/>
            <person name="Meng G."/>
            <person name="Liu S."/>
            <person name="Tan M."/>
            <person name="Yang S."/>
            <person name="Yang C."/>
            <person name="Moss E."/>
            <person name="Nevard T."/>
            <person name="Potts S.G."/>
            <person name="Zhou X."/>
            <person name="Yu D.W."/>
        </authorList>
    </citation>
    <scope>NUCLEOTIDE SEQUENCE</scope>
</reference>
<dbReference type="AlphaFoldDB" id="A0A0S2LTE6"/>
<sequence>MPQMSPMMWLMIFFFSLMNLFMMMFLMNSIYMNLQFKDAFFYNMKMWKWMW</sequence>
<keyword evidence="1" id="KW-0812">Transmembrane</keyword>
<keyword evidence="1" id="KW-0472">Membrane</keyword>